<accession>A0A7S3IXJ4</accession>
<reference evidence="1" key="1">
    <citation type="submission" date="2021-01" db="EMBL/GenBank/DDBJ databases">
        <authorList>
            <person name="Corre E."/>
            <person name="Pelletier E."/>
            <person name="Niang G."/>
            <person name="Scheremetjew M."/>
            <person name="Finn R."/>
            <person name="Kale V."/>
            <person name="Holt S."/>
            <person name="Cochrane G."/>
            <person name="Meng A."/>
            <person name="Brown T."/>
            <person name="Cohen L."/>
        </authorList>
    </citation>
    <scope>NUCLEOTIDE SEQUENCE</scope>
    <source>
        <strain evidence="1">S3</strain>
    </source>
</reference>
<name>A0A7S3IXJ4_9SPIT</name>
<proteinExistence type="predicted"/>
<gene>
    <name evidence="1" type="ORF">SINC0208_LOCUS13983</name>
</gene>
<protein>
    <submittedName>
        <fullName evidence="1">Uncharacterized protein</fullName>
    </submittedName>
</protein>
<dbReference type="AlphaFoldDB" id="A0A7S3IXJ4"/>
<sequence>MGLLMLDREELGASSLVARHLVLHPWHPLVDSFLALRIITSPHLTFLVLLLLLATQVLSYEGGHLVLEYDLGHVTKVAVPHFVEVELQLMNVNWNLFVLDFL</sequence>
<dbReference type="EMBL" id="HBIH01035140">
    <property type="protein sequence ID" value="CAE0333345.1"/>
    <property type="molecule type" value="Transcribed_RNA"/>
</dbReference>
<organism evidence="1">
    <name type="scientific">Strombidium inclinatum</name>
    <dbReference type="NCBI Taxonomy" id="197538"/>
    <lineage>
        <taxon>Eukaryota</taxon>
        <taxon>Sar</taxon>
        <taxon>Alveolata</taxon>
        <taxon>Ciliophora</taxon>
        <taxon>Intramacronucleata</taxon>
        <taxon>Spirotrichea</taxon>
        <taxon>Oligotrichia</taxon>
        <taxon>Strombidiidae</taxon>
        <taxon>Strombidium</taxon>
    </lineage>
</organism>
<evidence type="ECO:0000313" key="1">
    <source>
        <dbReference type="EMBL" id="CAE0333345.1"/>
    </source>
</evidence>